<feature type="domain" description="ELP1 TPR" evidence="1">
    <location>
        <begin position="3"/>
        <end position="76"/>
    </location>
</feature>
<sequence length="170" mass="19145">MFAYEKARMWKELFSLAVDTGVADQDLIDMSHRVAESLVSHARYSEAARVYLDYGQDIPGAVLALTRGNDLSEAFRVISMNKAHNLVEEVIAPEALELCTQFREDVQEMTEQLIRQGQRLIELKEKKTLDPDGYYGREEPNLHNVDALTDASGISQFTKYTKALTGTTAK</sequence>
<dbReference type="Proteomes" id="UP000012065">
    <property type="component" value="Unassembled WGS sequence"/>
</dbReference>
<dbReference type="InterPro" id="IPR056166">
    <property type="entry name" value="TPR_ELP1"/>
</dbReference>
<gene>
    <name evidence="2" type="ORF">BN14_08349</name>
</gene>
<accession>M5C5A5</accession>
<evidence type="ECO:0000259" key="1">
    <source>
        <dbReference type="Pfam" id="PF23878"/>
    </source>
</evidence>
<dbReference type="PANTHER" id="PTHR12747">
    <property type="entry name" value="ELONGATOR COMPLEX PROTEIN 1"/>
    <property type="match status" value="1"/>
</dbReference>
<proteinExistence type="predicted"/>
<dbReference type="GO" id="GO:0005829">
    <property type="term" value="C:cytosol"/>
    <property type="evidence" value="ECO:0007669"/>
    <property type="project" value="TreeGrafter"/>
</dbReference>
<evidence type="ECO:0000313" key="3">
    <source>
        <dbReference type="Proteomes" id="UP000012065"/>
    </source>
</evidence>
<dbReference type="GO" id="GO:0000049">
    <property type="term" value="F:tRNA binding"/>
    <property type="evidence" value="ECO:0007669"/>
    <property type="project" value="TreeGrafter"/>
</dbReference>
<evidence type="ECO:0000313" key="2">
    <source>
        <dbReference type="EMBL" id="CCO34255.1"/>
    </source>
</evidence>
<dbReference type="AlphaFoldDB" id="M5C5A5"/>
<dbReference type="EMBL" id="CAOJ01012812">
    <property type="protein sequence ID" value="CCO34255.1"/>
    <property type="molecule type" value="Genomic_DNA"/>
</dbReference>
<reference evidence="2 3" key="1">
    <citation type="journal article" date="2013" name="J. Biotechnol.">
        <title>Establishment and interpretation of the genome sequence of the phytopathogenic fungus Rhizoctonia solani AG1-IB isolate 7/3/14.</title>
        <authorList>
            <person name="Wibberg D.W."/>
            <person name="Jelonek L.J."/>
            <person name="Rupp O.R."/>
            <person name="Hennig M.H."/>
            <person name="Eikmeyer F.E."/>
            <person name="Goesmann A.G."/>
            <person name="Hartmann A.H."/>
            <person name="Borriss R.B."/>
            <person name="Grosch R.G."/>
            <person name="Puehler A.P."/>
            <person name="Schlueter A.S."/>
        </authorList>
    </citation>
    <scope>NUCLEOTIDE SEQUENCE [LARGE SCALE GENOMIC DNA]</scope>
    <source>
        <strain evidence="3">AG1-IB / isolate 7/3/14</strain>
    </source>
</reference>
<protein>
    <submittedName>
        <fullName evidence="2">Elongator complex protein 1</fullName>
    </submittedName>
</protein>
<dbReference type="GO" id="GO:0033588">
    <property type="term" value="C:elongator holoenzyme complex"/>
    <property type="evidence" value="ECO:0007669"/>
    <property type="project" value="InterPro"/>
</dbReference>
<dbReference type="Pfam" id="PF23878">
    <property type="entry name" value="TPR_ELP1"/>
    <property type="match status" value="1"/>
</dbReference>
<dbReference type="HOGENOM" id="CLU_1571714_0_0_1"/>
<organism evidence="2 3">
    <name type="scientific">Thanatephorus cucumeris (strain AG1-IB / isolate 7/3/14)</name>
    <name type="common">Lettuce bottom rot fungus</name>
    <name type="synonym">Rhizoctonia solani</name>
    <dbReference type="NCBI Taxonomy" id="1108050"/>
    <lineage>
        <taxon>Eukaryota</taxon>
        <taxon>Fungi</taxon>
        <taxon>Dikarya</taxon>
        <taxon>Basidiomycota</taxon>
        <taxon>Agaricomycotina</taxon>
        <taxon>Agaricomycetes</taxon>
        <taxon>Cantharellales</taxon>
        <taxon>Ceratobasidiaceae</taxon>
        <taxon>Rhizoctonia</taxon>
        <taxon>Rhizoctonia solani AG-1</taxon>
    </lineage>
</organism>
<dbReference type="UniPathway" id="UPA00988"/>
<comment type="caution">
    <text evidence="2">The sequence shown here is derived from an EMBL/GenBank/DDBJ whole genome shotgun (WGS) entry which is preliminary data.</text>
</comment>
<dbReference type="InterPro" id="IPR006849">
    <property type="entry name" value="Elp1"/>
</dbReference>
<name>M5C5A5_THACB</name>
<dbReference type="GO" id="GO:0002926">
    <property type="term" value="P:tRNA wobble base 5-methoxycarbonylmethyl-2-thiouridinylation"/>
    <property type="evidence" value="ECO:0007669"/>
    <property type="project" value="TreeGrafter"/>
</dbReference>
<dbReference type="PANTHER" id="PTHR12747:SF0">
    <property type="entry name" value="ELONGATOR COMPLEX PROTEIN 1"/>
    <property type="match status" value="1"/>
</dbReference>